<dbReference type="EMBL" id="JBEAFC010000006">
    <property type="protein sequence ID" value="KAL1555346.1"/>
    <property type="molecule type" value="Genomic_DNA"/>
</dbReference>
<accession>A0ABD1HFV5</accession>
<reference evidence="1 2" key="1">
    <citation type="submission" date="2024-06" db="EMBL/GenBank/DDBJ databases">
        <title>A chromosome level genome sequence of Diviner's sage (Salvia divinorum).</title>
        <authorList>
            <person name="Ford S.A."/>
            <person name="Ro D.-K."/>
            <person name="Ness R.W."/>
            <person name="Phillips M.A."/>
        </authorList>
    </citation>
    <scope>NUCLEOTIDE SEQUENCE [LARGE SCALE GENOMIC DNA]</scope>
    <source>
        <strain evidence="1">SAF-2024a</strain>
        <tissue evidence="1">Leaf</tissue>
    </source>
</reference>
<name>A0ABD1HFV5_SALDI</name>
<dbReference type="AlphaFoldDB" id="A0ABD1HFV5"/>
<evidence type="ECO:0000313" key="2">
    <source>
        <dbReference type="Proteomes" id="UP001567538"/>
    </source>
</evidence>
<organism evidence="1 2">
    <name type="scientific">Salvia divinorum</name>
    <name type="common">Maria pastora</name>
    <name type="synonym">Diviner's sage</name>
    <dbReference type="NCBI Taxonomy" id="28513"/>
    <lineage>
        <taxon>Eukaryota</taxon>
        <taxon>Viridiplantae</taxon>
        <taxon>Streptophyta</taxon>
        <taxon>Embryophyta</taxon>
        <taxon>Tracheophyta</taxon>
        <taxon>Spermatophyta</taxon>
        <taxon>Magnoliopsida</taxon>
        <taxon>eudicotyledons</taxon>
        <taxon>Gunneridae</taxon>
        <taxon>Pentapetalae</taxon>
        <taxon>asterids</taxon>
        <taxon>lamiids</taxon>
        <taxon>Lamiales</taxon>
        <taxon>Lamiaceae</taxon>
        <taxon>Nepetoideae</taxon>
        <taxon>Mentheae</taxon>
        <taxon>Salviinae</taxon>
        <taxon>Salvia</taxon>
        <taxon>Salvia subgen. Calosphace</taxon>
    </lineage>
</organism>
<proteinExistence type="predicted"/>
<evidence type="ECO:0008006" key="3">
    <source>
        <dbReference type="Google" id="ProtNLM"/>
    </source>
</evidence>
<protein>
    <recommendedName>
        <fullName evidence="3">Secreted protein</fullName>
    </recommendedName>
</protein>
<comment type="caution">
    <text evidence="1">The sequence shown here is derived from an EMBL/GenBank/DDBJ whole genome shotgun (WGS) entry which is preliminary data.</text>
</comment>
<sequence>MPTLPPAVVGAWRSSSLRRSSLSLSLITHATQARACPLASSPPAAVRTPSALVISSSSSHRLRGSSLPTDATCWSEQPLASVASPRETDRSWHCR</sequence>
<dbReference type="Proteomes" id="UP001567538">
    <property type="component" value="Unassembled WGS sequence"/>
</dbReference>
<evidence type="ECO:0000313" key="1">
    <source>
        <dbReference type="EMBL" id="KAL1555346.1"/>
    </source>
</evidence>
<keyword evidence="2" id="KW-1185">Reference proteome</keyword>
<gene>
    <name evidence="1" type="ORF">AAHA92_15801</name>
</gene>